<dbReference type="Pfam" id="PF02517">
    <property type="entry name" value="Rce1-like"/>
    <property type="match status" value="1"/>
</dbReference>
<keyword evidence="1" id="KW-0812">Transmembrane</keyword>
<dbReference type="HOGENOM" id="CLU_079560_0_0_9"/>
<protein>
    <recommendedName>
        <fullName evidence="2">CAAX prenyl protease 2/Lysostaphin resistance protein A-like domain-containing protein</fullName>
    </recommendedName>
</protein>
<feature type="transmembrane region" description="Helical" evidence="1">
    <location>
        <begin position="7"/>
        <end position="27"/>
    </location>
</feature>
<dbReference type="GO" id="GO:0080120">
    <property type="term" value="P:CAAX-box protein maturation"/>
    <property type="evidence" value="ECO:0007669"/>
    <property type="project" value="UniProtKB-ARBA"/>
</dbReference>
<feature type="transmembrane region" description="Helical" evidence="1">
    <location>
        <begin position="125"/>
        <end position="148"/>
    </location>
</feature>
<feature type="transmembrane region" description="Helical" evidence="1">
    <location>
        <begin position="85"/>
        <end position="105"/>
    </location>
</feature>
<dbReference type="InterPro" id="IPR052710">
    <property type="entry name" value="CAAX_protease"/>
</dbReference>
<dbReference type="PANTHER" id="PTHR36435">
    <property type="entry name" value="SLR1288 PROTEIN"/>
    <property type="match status" value="1"/>
</dbReference>
<keyword evidence="1" id="KW-1133">Transmembrane helix</keyword>
<accession>G9QL13</accession>
<feature type="transmembrane region" description="Helical" evidence="1">
    <location>
        <begin position="160"/>
        <end position="177"/>
    </location>
</feature>
<reference evidence="3 4" key="1">
    <citation type="submission" date="2011-09" db="EMBL/GenBank/DDBJ databases">
        <title>The Genome Sequence of Bacillus smithii 7_3_47FAA.</title>
        <authorList>
            <consortium name="The Broad Institute Genome Sequencing Platform"/>
            <person name="Earl A."/>
            <person name="Ward D."/>
            <person name="Feldgarden M."/>
            <person name="Gevers D."/>
            <person name="Daigneault M."/>
            <person name="Strauss J."/>
            <person name="Allen-Vercoe E."/>
            <person name="Young S.K."/>
            <person name="Zeng Q."/>
            <person name="Gargeya S."/>
            <person name="Fitzgerald M."/>
            <person name="Haas B."/>
            <person name="Abouelleil A."/>
            <person name="Alvarado L."/>
            <person name="Arachchi H.M."/>
            <person name="Berlin A."/>
            <person name="Brown A."/>
            <person name="Chapman S.B."/>
            <person name="Chen Z."/>
            <person name="Dunbar C."/>
            <person name="Freedman E."/>
            <person name="Gearin G."/>
            <person name="Goldberg J."/>
            <person name="Griggs A."/>
            <person name="Gujja S."/>
            <person name="Heiman D."/>
            <person name="Howarth C."/>
            <person name="Larson L."/>
            <person name="Lui A."/>
            <person name="MacDonald P.J.P."/>
            <person name="Montmayeur A."/>
            <person name="Murphy C."/>
            <person name="Neiman D."/>
            <person name="Pearson M."/>
            <person name="Priest M."/>
            <person name="Roberts A."/>
            <person name="Saif S."/>
            <person name="Shea T."/>
            <person name="Shenoy N."/>
            <person name="Sisk P."/>
            <person name="Stolte C."/>
            <person name="Sykes S."/>
            <person name="Wortman J."/>
            <person name="Nusbaum C."/>
            <person name="Birren B."/>
        </authorList>
    </citation>
    <scope>NUCLEOTIDE SEQUENCE [LARGE SCALE GENOMIC DNA]</scope>
    <source>
        <strain evidence="3 4">7_3_47FAA</strain>
    </source>
</reference>
<feature type="transmembrane region" description="Helical" evidence="1">
    <location>
        <begin position="203"/>
        <end position="224"/>
    </location>
</feature>
<keyword evidence="1" id="KW-0472">Membrane</keyword>
<keyword evidence="4" id="KW-1185">Reference proteome</keyword>
<evidence type="ECO:0000259" key="2">
    <source>
        <dbReference type="Pfam" id="PF02517"/>
    </source>
</evidence>
<dbReference type="Proteomes" id="UP000011747">
    <property type="component" value="Unassembled WGS sequence"/>
</dbReference>
<dbReference type="RefSeq" id="WP_003354041.1">
    <property type="nucleotide sequence ID" value="NZ_JH414752.1"/>
</dbReference>
<name>G9QL13_9BACI</name>
<feature type="transmembrane region" description="Helical" evidence="1">
    <location>
        <begin position="47"/>
        <end position="64"/>
    </location>
</feature>
<evidence type="ECO:0000313" key="3">
    <source>
        <dbReference type="EMBL" id="EHL78146.1"/>
    </source>
</evidence>
<dbReference type="AlphaFoldDB" id="G9QL13"/>
<comment type="caution">
    <text evidence="3">The sequence shown here is derived from an EMBL/GenBank/DDBJ whole genome shotgun (WGS) entry which is preliminary data.</text>
</comment>
<evidence type="ECO:0000256" key="1">
    <source>
        <dbReference type="SAM" id="Phobius"/>
    </source>
</evidence>
<dbReference type="PATRIC" id="fig|665952.3.peg.1724"/>
<feature type="domain" description="CAAX prenyl protease 2/Lysostaphin resistance protein A-like" evidence="2">
    <location>
        <begin position="130"/>
        <end position="215"/>
    </location>
</feature>
<evidence type="ECO:0000313" key="4">
    <source>
        <dbReference type="Proteomes" id="UP000011747"/>
    </source>
</evidence>
<proteinExistence type="predicted"/>
<sequence length="240" mass="26861">MKKEYGYILIAYILMQLSIFIGVPLVYRIGIRAGQDPVFMRQAAPGYWIVISFSITLIIILLILRKARTDALLVRKAPASPGESIVWAIAGVFLALFAQGIAANIEANLFGVDPGSKNTENILQIIKTFPASMLVSSIFGPILEEIVFRKIIFGSLYKRFSFWIAATISSVIFAMAHMEFEHILLYSAMGFTFAFLYVRTGRILVPIFAHVAMNTLVVVVQLFYRDQLQHIQGLIGGFFQ</sequence>
<dbReference type="EMBL" id="ACWF01000090">
    <property type="protein sequence ID" value="EHL78146.1"/>
    <property type="molecule type" value="Genomic_DNA"/>
</dbReference>
<dbReference type="InterPro" id="IPR003675">
    <property type="entry name" value="Rce1/LyrA-like_dom"/>
</dbReference>
<organism evidence="3 4">
    <name type="scientific">Bacillus smithii 7_3_47FAA</name>
    <dbReference type="NCBI Taxonomy" id="665952"/>
    <lineage>
        <taxon>Bacteria</taxon>
        <taxon>Bacillati</taxon>
        <taxon>Bacillota</taxon>
        <taxon>Bacilli</taxon>
        <taxon>Bacillales</taxon>
        <taxon>Bacillaceae</taxon>
        <taxon>Bacillus</taxon>
    </lineage>
</organism>
<gene>
    <name evidence="3" type="ORF">HMPREF1015_02423</name>
</gene>
<dbReference type="GO" id="GO:0004175">
    <property type="term" value="F:endopeptidase activity"/>
    <property type="evidence" value="ECO:0007669"/>
    <property type="project" value="UniProtKB-ARBA"/>
</dbReference>
<dbReference type="PANTHER" id="PTHR36435:SF6">
    <property type="entry name" value="ABORTIVE INFECTION PROTEIN"/>
    <property type="match status" value="1"/>
</dbReference>